<feature type="compositionally biased region" description="Acidic residues" evidence="3">
    <location>
        <begin position="571"/>
        <end position="590"/>
    </location>
</feature>
<dbReference type="InterPro" id="IPR041337">
    <property type="entry name" value="hnRNP_Q_AcD"/>
</dbReference>
<dbReference type="PROSITE" id="PS50102">
    <property type="entry name" value="RRM"/>
    <property type="match status" value="2"/>
</dbReference>
<feature type="region of interest" description="Disordered" evidence="3">
    <location>
        <begin position="393"/>
        <end position="412"/>
    </location>
</feature>
<dbReference type="SMART" id="SM00360">
    <property type="entry name" value="RRM"/>
    <property type="match status" value="2"/>
</dbReference>
<dbReference type="InterPro" id="IPR012677">
    <property type="entry name" value="Nucleotide-bd_a/b_plait_sf"/>
</dbReference>
<evidence type="ECO:0000256" key="2">
    <source>
        <dbReference type="PROSITE-ProRule" id="PRU00176"/>
    </source>
</evidence>
<dbReference type="Proteomes" id="UP001217089">
    <property type="component" value="Unassembled WGS sequence"/>
</dbReference>
<reference evidence="5 6" key="1">
    <citation type="submission" date="2022-12" db="EMBL/GenBank/DDBJ databases">
        <title>Chromosome-level genome of Tegillarca granosa.</title>
        <authorList>
            <person name="Kim J."/>
        </authorList>
    </citation>
    <scope>NUCLEOTIDE SEQUENCE [LARGE SCALE GENOMIC DNA]</scope>
    <source>
        <strain evidence="5">Teg-2019</strain>
        <tissue evidence="5">Adductor muscle</tissue>
    </source>
</reference>
<dbReference type="PANTHER" id="PTHR21245">
    <property type="entry name" value="HETEROGENEOUS NUCLEAR RIBONUCLEOPROTEIN"/>
    <property type="match status" value="1"/>
</dbReference>
<comment type="caution">
    <text evidence="5">The sequence shown here is derived from an EMBL/GenBank/DDBJ whole genome shotgun (WGS) entry which is preliminary data.</text>
</comment>
<feature type="region of interest" description="Disordered" evidence="3">
    <location>
        <begin position="1"/>
        <end position="20"/>
    </location>
</feature>
<evidence type="ECO:0000256" key="1">
    <source>
        <dbReference type="ARBA" id="ARBA00022884"/>
    </source>
</evidence>
<dbReference type="SUPFAM" id="SSF54928">
    <property type="entry name" value="RNA-binding domain, RBD"/>
    <property type="match status" value="2"/>
</dbReference>
<feature type="compositionally biased region" description="Pro residues" evidence="3">
    <location>
        <begin position="395"/>
        <end position="407"/>
    </location>
</feature>
<feature type="compositionally biased region" description="Acidic residues" evidence="3">
    <location>
        <begin position="611"/>
        <end position="623"/>
    </location>
</feature>
<evidence type="ECO:0000313" key="6">
    <source>
        <dbReference type="Proteomes" id="UP001217089"/>
    </source>
</evidence>
<protein>
    <recommendedName>
        <fullName evidence="4">RRM domain-containing protein</fullName>
    </recommendedName>
</protein>
<feature type="region of interest" description="Disordered" evidence="3">
    <location>
        <begin position="436"/>
        <end position="539"/>
    </location>
</feature>
<dbReference type="InterPro" id="IPR000504">
    <property type="entry name" value="RRM_dom"/>
</dbReference>
<sequence length="824" mass="92185">MPMAQNGIDSMQQEEESVPQHEDYQKLIDYGIGAKVAKELVQIYESGKLAHSDLDERALDALKEFNVEDAVAVLKQFCECSLEHVGNKSAFMCGMMKTYRQNKKAGSTAATVKGPDEAKLKEILDRTGYSLDVTTGQRKYGGPPPGCEGDNPPGPGHEVFIGKIPKDVFEDELIPLCEKAGKIWDLRLMMDPMTGFNRGYGFITFCDKEGAQEAVKQGLVDVIIYRSAEKENQKNRGFAFLEFDSHKSASTAKRKLSTGRIKVWGCDIIVDWADPIEEPGSETMEKVKVLYVRNLSADVTEDTIKEKFAEFGKIERVKKIKDYGFVHYEERDDAVKAMEAMNGQKLGKLEIEVSLAKPPTENKKKEQRKRDQEKRQMYHLMNRDPYGYDDFGGWGPPPRMPPPPPPRGMRREGYYDEYYDPSYDYDYYGGYAPPRGRGGRGMPPPMRGRGAGPPPPIGGPRGAAARGAAASRGAMRGRGAAAAARGRGGVMQGKKPGAKRKAGNDLAQSQTKRRNMQDNWGAQPIAQQPLDQSGYGGGYNDSQWYQDSYGQNWVLKLKMDVQSVLQKILDTNDDNDDYSTSDSGDNDEDTVDKRGNTSNSGQVDSDISLSSDDDSDSDSEDDSMPAPETNVTWSKHLRRPNVKQFNQEVGASFEMGPDKKEKDFWGKFFPESLVTKLVEETNKYAEKVNSTAAKPDTKWVPTFFLEMMAFLGIHVIFSVIGLPSRHEVSIGCMQCNIPLCIKFDCFYKYHLYFVHKNELATIIYKHYLISVIYNIQLLNVDITIKRFLTLTVLDQNWGGGGGGGDNLSNFGRLLLPACQWHRMV</sequence>
<dbReference type="CDD" id="cd12249">
    <property type="entry name" value="RRM1_hnRNPR_like"/>
    <property type="match status" value="1"/>
</dbReference>
<proteinExistence type="predicted"/>
<dbReference type="CDD" id="cd12251">
    <property type="entry name" value="RRM3_hnRNPR_like"/>
    <property type="match status" value="1"/>
</dbReference>
<feature type="domain" description="RRM" evidence="4">
    <location>
        <begin position="288"/>
        <end position="358"/>
    </location>
</feature>
<gene>
    <name evidence="5" type="ORF">KUTeg_007742</name>
</gene>
<evidence type="ECO:0000313" key="5">
    <source>
        <dbReference type="EMBL" id="KAJ8315592.1"/>
    </source>
</evidence>
<dbReference type="Pfam" id="PF13843">
    <property type="entry name" value="DDE_Tnp_1_7"/>
    <property type="match status" value="1"/>
</dbReference>
<dbReference type="Pfam" id="PF18360">
    <property type="entry name" value="hnRNP_Q_AcD"/>
    <property type="match status" value="1"/>
</dbReference>
<evidence type="ECO:0000259" key="4">
    <source>
        <dbReference type="PROSITE" id="PS50102"/>
    </source>
</evidence>
<feature type="region of interest" description="Disordered" evidence="3">
    <location>
        <begin position="571"/>
        <end position="637"/>
    </location>
</feature>
<accession>A0ABQ9FE36</accession>
<keyword evidence="6" id="KW-1185">Reference proteome</keyword>
<name>A0ABQ9FE36_TEGGR</name>
<organism evidence="5 6">
    <name type="scientific">Tegillarca granosa</name>
    <name type="common">Malaysian cockle</name>
    <name type="synonym">Anadara granosa</name>
    <dbReference type="NCBI Taxonomy" id="220873"/>
    <lineage>
        <taxon>Eukaryota</taxon>
        <taxon>Metazoa</taxon>
        <taxon>Spiralia</taxon>
        <taxon>Lophotrochozoa</taxon>
        <taxon>Mollusca</taxon>
        <taxon>Bivalvia</taxon>
        <taxon>Autobranchia</taxon>
        <taxon>Pteriomorphia</taxon>
        <taxon>Arcoida</taxon>
        <taxon>Arcoidea</taxon>
        <taxon>Arcidae</taxon>
        <taxon>Tegillarca</taxon>
    </lineage>
</organism>
<feature type="compositionally biased region" description="Pro residues" evidence="3">
    <location>
        <begin position="442"/>
        <end position="458"/>
    </location>
</feature>
<dbReference type="InterPro" id="IPR035979">
    <property type="entry name" value="RBD_domain_sf"/>
</dbReference>
<feature type="compositionally biased region" description="Low complexity" evidence="3">
    <location>
        <begin position="462"/>
        <end position="485"/>
    </location>
</feature>
<feature type="domain" description="RRM" evidence="4">
    <location>
        <begin position="157"/>
        <end position="275"/>
    </location>
</feature>
<keyword evidence="1 2" id="KW-0694">RNA-binding</keyword>
<dbReference type="Pfam" id="PF00076">
    <property type="entry name" value="RRM_1"/>
    <property type="match status" value="2"/>
</dbReference>
<feature type="compositionally biased region" description="Polar residues" evidence="3">
    <location>
        <begin position="517"/>
        <end position="531"/>
    </location>
</feature>
<dbReference type="EMBL" id="JARBDR010000337">
    <property type="protein sequence ID" value="KAJ8315592.1"/>
    <property type="molecule type" value="Genomic_DNA"/>
</dbReference>
<evidence type="ECO:0000256" key="3">
    <source>
        <dbReference type="SAM" id="MobiDB-lite"/>
    </source>
</evidence>
<dbReference type="Gene3D" id="3.30.70.330">
    <property type="match status" value="3"/>
</dbReference>
<dbReference type="InterPro" id="IPR029526">
    <property type="entry name" value="PGBD"/>
</dbReference>